<gene>
    <name evidence="1" type="ORF">KGM_211361</name>
</gene>
<proteinExistence type="predicted"/>
<evidence type="ECO:0000313" key="2">
    <source>
        <dbReference type="Proteomes" id="UP000007151"/>
    </source>
</evidence>
<evidence type="ECO:0000313" key="1">
    <source>
        <dbReference type="EMBL" id="OWR42817.1"/>
    </source>
</evidence>
<dbReference type="Proteomes" id="UP000007151">
    <property type="component" value="Unassembled WGS sequence"/>
</dbReference>
<dbReference type="EMBL" id="AGBW02013786">
    <property type="protein sequence ID" value="OWR42817.1"/>
    <property type="molecule type" value="Genomic_DNA"/>
</dbReference>
<dbReference type="PANTHER" id="PTHR37404">
    <property type="entry name" value="HCG1796489"/>
    <property type="match status" value="1"/>
</dbReference>
<name>A0A212EMX1_DANPL</name>
<organism evidence="1 2">
    <name type="scientific">Danaus plexippus plexippus</name>
    <dbReference type="NCBI Taxonomy" id="278856"/>
    <lineage>
        <taxon>Eukaryota</taxon>
        <taxon>Metazoa</taxon>
        <taxon>Ecdysozoa</taxon>
        <taxon>Arthropoda</taxon>
        <taxon>Hexapoda</taxon>
        <taxon>Insecta</taxon>
        <taxon>Pterygota</taxon>
        <taxon>Neoptera</taxon>
        <taxon>Endopterygota</taxon>
        <taxon>Lepidoptera</taxon>
        <taxon>Glossata</taxon>
        <taxon>Ditrysia</taxon>
        <taxon>Papilionoidea</taxon>
        <taxon>Nymphalidae</taxon>
        <taxon>Danainae</taxon>
        <taxon>Danaini</taxon>
        <taxon>Danaina</taxon>
        <taxon>Danaus</taxon>
        <taxon>Danaus</taxon>
    </lineage>
</organism>
<comment type="caution">
    <text evidence="1">The sequence shown here is derived from an EMBL/GenBank/DDBJ whole genome shotgun (WGS) entry which is preliminary data.</text>
</comment>
<dbReference type="KEGG" id="dpl:KGM_211361"/>
<sequence>MDTQANYPEKLKTTYWDPLNVDYPVKKCFNTGISSETMARVWRSNPEVMLASLDVNIPAMTAHGTSEMRNSYLQPVIPSRVITNKDQFKHPNTICTDRLELCHKEIEPLDTRHDGFEKYLDPYLTTSRLHHRPFPAEQLNKPSNSKDVLTYYTYANIPWVRSPKPKIDEWHLPVSKNKSIYDREKFKDEFREIRTHRKPKWVPGAFRTENSDNYNILSQPAPHTTEEIKSIYKRSIARIQSDIQNGCYSTENSLIGSTKSVSSVLDQHVGKNKRFTQRSLKNT</sequence>
<keyword evidence="2" id="KW-1185">Reference proteome</keyword>
<dbReference type="InterPro" id="IPR053347">
    <property type="entry name" value="Axonemal_MT_stabilizer"/>
</dbReference>
<dbReference type="eggNOG" id="ENOG502T78U">
    <property type="taxonomic scope" value="Eukaryota"/>
</dbReference>
<protein>
    <submittedName>
        <fullName evidence="1">Uncharacterized protein</fullName>
    </submittedName>
</protein>
<dbReference type="PANTHER" id="PTHR37404:SF1">
    <property type="entry name" value="HCG1796489"/>
    <property type="match status" value="1"/>
</dbReference>
<dbReference type="InParanoid" id="A0A212EMX1"/>
<accession>A0A212EMX1</accession>
<dbReference type="AlphaFoldDB" id="A0A212EMX1"/>
<reference evidence="1 2" key="1">
    <citation type="journal article" date="2011" name="Cell">
        <title>The monarch butterfly genome yields insights into long-distance migration.</title>
        <authorList>
            <person name="Zhan S."/>
            <person name="Merlin C."/>
            <person name="Boore J.L."/>
            <person name="Reppert S.M."/>
        </authorList>
    </citation>
    <scope>NUCLEOTIDE SEQUENCE [LARGE SCALE GENOMIC DNA]</scope>
    <source>
        <strain evidence="1">F-2</strain>
    </source>
</reference>